<comment type="caution">
    <text evidence="1">The sequence shown here is derived from an EMBL/GenBank/DDBJ whole genome shotgun (WGS) entry which is preliminary data.</text>
</comment>
<dbReference type="EMBL" id="CAQN01000105">
    <property type="protein sequence ID" value="CCQ65070.1"/>
    <property type="molecule type" value="Genomic_DNA"/>
</dbReference>
<dbReference type="Proteomes" id="UP000018130">
    <property type="component" value="Unassembled WGS sequence"/>
</dbReference>
<name>T2JIH4_CROWT</name>
<sequence>MVHCGYEPSAAVDALNPANMGRALGSVIGA</sequence>
<accession>T2JIH4</accession>
<proteinExistence type="predicted"/>
<dbReference type="AlphaFoldDB" id="T2JIH4"/>
<evidence type="ECO:0000313" key="1">
    <source>
        <dbReference type="EMBL" id="CCQ65070.1"/>
    </source>
</evidence>
<gene>
    <name evidence="1" type="ORF">CWATWH0402_2844</name>
</gene>
<organism evidence="1 2">
    <name type="scientific">Crocosphaera watsonii WH 0402</name>
    <dbReference type="NCBI Taxonomy" id="1284629"/>
    <lineage>
        <taxon>Bacteria</taxon>
        <taxon>Bacillati</taxon>
        <taxon>Cyanobacteriota</taxon>
        <taxon>Cyanophyceae</taxon>
        <taxon>Oscillatoriophycideae</taxon>
        <taxon>Chroococcales</taxon>
        <taxon>Aphanothecaceae</taxon>
        <taxon>Crocosphaera</taxon>
    </lineage>
</organism>
<reference evidence="1 2" key="1">
    <citation type="submission" date="2013-01" db="EMBL/GenBank/DDBJ databases">
        <authorList>
            <person name="Bench S."/>
        </authorList>
    </citation>
    <scope>NUCLEOTIDE SEQUENCE [LARGE SCALE GENOMIC DNA]</scope>
    <source>
        <strain evidence="1 2">WH 0402</strain>
    </source>
</reference>
<evidence type="ECO:0000313" key="2">
    <source>
        <dbReference type="Proteomes" id="UP000018130"/>
    </source>
</evidence>
<protein>
    <submittedName>
        <fullName evidence="1">Uncharacterized protein</fullName>
    </submittedName>
</protein>
<reference evidence="1 2" key="2">
    <citation type="submission" date="2013-09" db="EMBL/GenBank/DDBJ databases">
        <title>Whole genome comparison of six Crocosphaera watsonii strains with differing phenotypes.</title>
        <authorList>
            <person name="Bench S.R."/>
            <person name="Heller P."/>
            <person name="Frank I."/>
            <person name="Arciniega M."/>
            <person name="Shilova I.N."/>
            <person name="Zehr J.P."/>
        </authorList>
    </citation>
    <scope>NUCLEOTIDE SEQUENCE [LARGE SCALE GENOMIC DNA]</scope>
    <source>
        <strain evidence="1 2">WH 0402</strain>
    </source>
</reference>